<reference evidence="4" key="2">
    <citation type="submission" date="2025-09" db="UniProtKB">
        <authorList>
            <consortium name="Ensembl"/>
        </authorList>
    </citation>
    <scope>IDENTIFICATION</scope>
</reference>
<dbReference type="GeneTree" id="ENSGT01100000266260"/>
<evidence type="ECO:0000256" key="2">
    <source>
        <dbReference type="SAM" id="Phobius"/>
    </source>
</evidence>
<evidence type="ECO:0000256" key="1">
    <source>
        <dbReference type="ARBA" id="ARBA00023180"/>
    </source>
</evidence>
<evidence type="ECO:0000313" key="4">
    <source>
        <dbReference type="Ensembl" id="ENSPKIP00000039392.1"/>
    </source>
</evidence>
<keyword evidence="2" id="KW-0812">Transmembrane</keyword>
<keyword evidence="2" id="KW-0472">Membrane</keyword>
<evidence type="ECO:0000313" key="5">
    <source>
        <dbReference type="Proteomes" id="UP000261540"/>
    </source>
</evidence>
<dbReference type="AlphaFoldDB" id="A0A3B3T853"/>
<protein>
    <recommendedName>
        <fullName evidence="3">Cadherin N-terminal domain-containing protein</fullName>
    </recommendedName>
</protein>
<organism evidence="4 5">
    <name type="scientific">Paramormyrops kingsleyae</name>
    <dbReference type="NCBI Taxonomy" id="1676925"/>
    <lineage>
        <taxon>Eukaryota</taxon>
        <taxon>Metazoa</taxon>
        <taxon>Chordata</taxon>
        <taxon>Craniata</taxon>
        <taxon>Vertebrata</taxon>
        <taxon>Euteleostomi</taxon>
        <taxon>Actinopterygii</taxon>
        <taxon>Neopterygii</taxon>
        <taxon>Teleostei</taxon>
        <taxon>Osteoglossocephala</taxon>
        <taxon>Osteoglossomorpha</taxon>
        <taxon>Osteoglossiformes</taxon>
        <taxon>Mormyridae</taxon>
        <taxon>Paramormyrops</taxon>
    </lineage>
</organism>
<keyword evidence="5" id="KW-1185">Reference proteome</keyword>
<dbReference type="Ensembl" id="ENSPKIT00000020397.1">
    <property type="protein sequence ID" value="ENSPKIP00000039392.1"/>
    <property type="gene ID" value="ENSPKIG00000016759.1"/>
</dbReference>
<evidence type="ECO:0000259" key="3">
    <source>
        <dbReference type="Pfam" id="PF08266"/>
    </source>
</evidence>
<name>A0A3B3T853_9TELE</name>
<accession>A0A3B3T853</accession>
<keyword evidence="2" id="KW-1133">Transmembrane helix</keyword>
<feature type="domain" description="Cadherin N-terminal" evidence="3">
    <location>
        <begin position="28"/>
        <end position="67"/>
    </location>
</feature>
<sequence length="68" mass="7331">LRNKSIKTLHRAVFFVIFALWSSVGAVTRYSIPEEMKEGSGSVVANLADDIGLSVGSLTERKATFTSA</sequence>
<dbReference type="InterPro" id="IPR013164">
    <property type="entry name" value="Cadherin_N"/>
</dbReference>
<dbReference type="Proteomes" id="UP000261540">
    <property type="component" value="Unplaced"/>
</dbReference>
<keyword evidence="1" id="KW-0325">Glycoprotein</keyword>
<reference evidence="4" key="1">
    <citation type="submission" date="2025-08" db="UniProtKB">
        <authorList>
            <consortium name="Ensembl"/>
        </authorList>
    </citation>
    <scope>IDENTIFICATION</scope>
</reference>
<dbReference type="Gene3D" id="2.60.40.60">
    <property type="entry name" value="Cadherins"/>
    <property type="match status" value="1"/>
</dbReference>
<proteinExistence type="predicted"/>
<feature type="transmembrane region" description="Helical" evidence="2">
    <location>
        <begin position="12"/>
        <end position="32"/>
    </location>
</feature>
<dbReference type="Pfam" id="PF08266">
    <property type="entry name" value="Cadherin_2"/>
    <property type="match status" value="1"/>
</dbReference>